<sequence length="87" mass="9153">MGFCGSVVLDAVCQIPSLWWCGGPDQIAHPKPMYPCFSTNRPLRQPTHKAALADADLSCGFFASSAPPGTHPFQIPGATTVVSNGHS</sequence>
<evidence type="ECO:0000313" key="1">
    <source>
        <dbReference type="EMBL" id="KAK4130894.1"/>
    </source>
</evidence>
<dbReference type="EMBL" id="MU853430">
    <property type="protein sequence ID" value="KAK4130894.1"/>
    <property type="molecule type" value="Genomic_DNA"/>
</dbReference>
<keyword evidence="2" id="KW-1185">Reference proteome</keyword>
<evidence type="ECO:0000313" key="2">
    <source>
        <dbReference type="Proteomes" id="UP001304895"/>
    </source>
</evidence>
<dbReference type="AlphaFoldDB" id="A0AAN6UDS0"/>
<organism evidence="1 2">
    <name type="scientific">Trichocladium antarcticum</name>
    <dbReference type="NCBI Taxonomy" id="1450529"/>
    <lineage>
        <taxon>Eukaryota</taxon>
        <taxon>Fungi</taxon>
        <taxon>Dikarya</taxon>
        <taxon>Ascomycota</taxon>
        <taxon>Pezizomycotina</taxon>
        <taxon>Sordariomycetes</taxon>
        <taxon>Sordariomycetidae</taxon>
        <taxon>Sordariales</taxon>
        <taxon>Chaetomiaceae</taxon>
        <taxon>Trichocladium</taxon>
    </lineage>
</organism>
<accession>A0AAN6UDS0</accession>
<protein>
    <submittedName>
        <fullName evidence="1">Uncharacterized protein</fullName>
    </submittedName>
</protein>
<gene>
    <name evidence="1" type="ORF">BT67DRAFT_445215</name>
</gene>
<reference evidence="1" key="1">
    <citation type="journal article" date="2023" name="Mol. Phylogenet. Evol.">
        <title>Genome-scale phylogeny and comparative genomics of the fungal order Sordariales.</title>
        <authorList>
            <person name="Hensen N."/>
            <person name="Bonometti L."/>
            <person name="Westerberg I."/>
            <person name="Brannstrom I.O."/>
            <person name="Guillou S."/>
            <person name="Cros-Aarteil S."/>
            <person name="Calhoun S."/>
            <person name="Haridas S."/>
            <person name="Kuo A."/>
            <person name="Mondo S."/>
            <person name="Pangilinan J."/>
            <person name="Riley R."/>
            <person name="LaButti K."/>
            <person name="Andreopoulos B."/>
            <person name="Lipzen A."/>
            <person name="Chen C."/>
            <person name="Yan M."/>
            <person name="Daum C."/>
            <person name="Ng V."/>
            <person name="Clum A."/>
            <person name="Steindorff A."/>
            <person name="Ohm R.A."/>
            <person name="Martin F."/>
            <person name="Silar P."/>
            <person name="Natvig D.O."/>
            <person name="Lalanne C."/>
            <person name="Gautier V."/>
            <person name="Ament-Velasquez S.L."/>
            <person name="Kruys A."/>
            <person name="Hutchinson M.I."/>
            <person name="Powell A.J."/>
            <person name="Barry K."/>
            <person name="Miller A.N."/>
            <person name="Grigoriev I.V."/>
            <person name="Debuchy R."/>
            <person name="Gladieux P."/>
            <person name="Hiltunen Thoren M."/>
            <person name="Johannesson H."/>
        </authorList>
    </citation>
    <scope>NUCLEOTIDE SEQUENCE</scope>
    <source>
        <strain evidence="1">CBS 123565</strain>
    </source>
</reference>
<proteinExistence type="predicted"/>
<name>A0AAN6UDS0_9PEZI</name>
<reference evidence="1" key="2">
    <citation type="submission" date="2023-05" db="EMBL/GenBank/DDBJ databases">
        <authorList>
            <consortium name="Lawrence Berkeley National Laboratory"/>
            <person name="Steindorff A."/>
            <person name="Hensen N."/>
            <person name="Bonometti L."/>
            <person name="Westerberg I."/>
            <person name="Brannstrom I.O."/>
            <person name="Guillou S."/>
            <person name="Cros-Aarteil S."/>
            <person name="Calhoun S."/>
            <person name="Haridas S."/>
            <person name="Kuo A."/>
            <person name="Mondo S."/>
            <person name="Pangilinan J."/>
            <person name="Riley R."/>
            <person name="Labutti K."/>
            <person name="Andreopoulos B."/>
            <person name="Lipzen A."/>
            <person name="Chen C."/>
            <person name="Yanf M."/>
            <person name="Daum C."/>
            <person name="Ng V."/>
            <person name="Clum A."/>
            <person name="Ohm R."/>
            <person name="Martin F."/>
            <person name="Silar P."/>
            <person name="Natvig D."/>
            <person name="Lalanne C."/>
            <person name="Gautier V."/>
            <person name="Ament-Velasquez S.L."/>
            <person name="Kruys A."/>
            <person name="Hutchinson M.I."/>
            <person name="Powell A.J."/>
            <person name="Barry K."/>
            <person name="Miller A.N."/>
            <person name="Grigoriev I.V."/>
            <person name="Debuchy R."/>
            <person name="Gladieux P."/>
            <person name="Thoren M.H."/>
            <person name="Johannesson H."/>
        </authorList>
    </citation>
    <scope>NUCLEOTIDE SEQUENCE</scope>
    <source>
        <strain evidence="1">CBS 123565</strain>
    </source>
</reference>
<dbReference type="Proteomes" id="UP001304895">
    <property type="component" value="Unassembled WGS sequence"/>
</dbReference>
<comment type="caution">
    <text evidence="1">The sequence shown here is derived from an EMBL/GenBank/DDBJ whole genome shotgun (WGS) entry which is preliminary data.</text>
</comment>